<dbReference type="GO" id="GO:0006071">
    <property type="term" value="P:glycerol metabolic process"/>
    <property type="evidence" value="ECO:0007669"/>
    <property type="project" value="UniProtKB-KW"/>
</dbReference>
<gene>
    <name evidence="7" type="ORF">FSB75_01170</name>
</gene>
<dbReference type="PANTHER" id="PTHR11985">
    <property type="entry name" value="GLYCEROL-3-PHOSPHATE DEHYDROGENASE"/>
    <property type="match status" value="1"/>
</dbReference>
<keyword evidence="3" id="KW-0285">Flavoprotein</keyword>
<accession>A0A5B8UD12</accession>
<keyword evidence="5" id="KW-0560">Oxidoreductase</keyword>
<feature type="domain" description="FAD dependent oxidoreductase" evidence="6">
    <location>
        <begin position="22"/>
        <end position="378"/>
    </location>
</feature>
<evidence type="ECO:0000256" key="3">
    <source>
        <dbReference type="ARBA" id="ARBA00022630"/>
    </source>
</evidence>
<keyword evidence="4" id="KW-0274">FAD</keyword>
<evidence type="ECO:0000256" key="1">
    <source>
        <dbReference type="ARBA" id="ARBA00001974"/>
    </source>
</evidence>
<protein>
    <submittedName>
        <fullName evidence="7">Glycerol-3-phosphate dehydrogenase/oxidase</fullName>
    </submittedName>
</protein>
<keyword evidence="8" id="KW-1185">Reference proteome</keyword>
<dbReference type="PANTHER" id="PTHR11985:SF35">
    <property type="entry name" value="ANAEROBIC GLYCEROL-3-PHOSPHATE DEHYDROGENASE SUBUNIT A"/>
    <property type="match status" value="1"/>
</dbReference>
<dbReference type="InterPro" id="IPR000447">
    <property type="entry name" value="G3P_DH_FAD-dep"/>
</dbReference>
<dbReference type="GO" id="GO:0046168">
    <property type="term" value="P:glycerol-3-phosphate catabolic process"/>
    <property type="evidence" value="ECO:0007669"/>
    <property type="project" value="TreeGrafter"/>
</dbReference>
<name>A0A5B8UD12_9BACT</name>
<dbReference type="PROSITE" id="PS00978">
    <property type="entry name" value="FAD_G3PDH_2"/>
    <property type="match status" value="1"/>
</dbReference>
<evidence type="ECO:0000259" key="6">
    <source>
        <dbReference type="Pfam" id="PF01266"/>
    </source>
</evidence>
<dbReference type="OrthoDB" id="9766796at2"/>
<sequence>MAGAILNRNVFLKQLNEESYWDLIVVGGGATGLGIAVDSASRGYKTLLLEQADFAKGTSSRSTKLVHGGVRYLAQGNIRLVYDALRERGILQKNAAHLVKRQSFIIPCYSWLEKTKYLIGLKLYDWLAGRFSFGKSRFLNKKEILQKLPSLNAKNLVGGVEYYDGQFDDARLTINLAQTAAEQGAVLLNYFKVTGLLKENSRTSGVKALDAETKKEYTLQAKVVINATGVFVDDLLQMDKPGRRPLVRPSQGVHLVVDKSFLHSSSAMMIPKTADGRVLFAVPWHNHVLLGTTDTPLDKHSLEPEALQKEIRFILDTVKQYLSQPPEEGDVLSVFAGLRPLAAPQKATSSTKEISRDHKLLVSESGLITITGGKWTTYRKMAEETVDKAIEVGALHKVSCVTKNIRIHGCSDASTKNDLSVYGTDQNGIADLINQSPFLAKKLVEDLPYTEAEVIWAIRTEMARNVEDVLARRLRLLFLDAKAALAAAPRVGELLATELHYTESWRRAQVEEFTKLAHQYLLHSDRQVADEKPAEERLKKSA</sequence>
<dbReference type="InterPro" id="IPR006076">
    <property type="entry name" value="FAD-dep_OxRdtase"/>
</dbReference>
<dbReference type="PRINTS" id="PR01001">
    <property type="entry name" value="FADG3PDH"/>
</dbReference>
<dbReference type="Pfam" id="PF01266">
    <property type="entry name" value="DAO"/>
    <property type="match status" value="1"/>
</dbReference>
<dbReference type="AlphaFoldDB" id="A0A5B8UD12"/>
<comment type="similarity">
    <text evidence="2">Belongs to the FAD-dependent glycerol-3-phosphate dehydrogenase family.</text>
</comment>
<evidence type="ECO:0000256" key="2">
    <source>
        <dbReference type="ARBA" id="ARBA00007330"/>
    </source>
</evidence>
<evidence type="ECO:0000256" key="4">
    <source>
        <dbReference type="ARBA" id="ARBA00022827"/>
    </source>
</evidence>
<evidence type="ECO:0000313" key="8">
    <source>
        <dbReference type="Proteomes" id="UP000321204"/>
    </source>
</evidence>
<dbReference type="KEGG" id="fgg:FSB75_01170"/>
<dbReference type="Gene3D" id="3.50.50.60">
    <property type="entry name" value="FAD/NAD(P)-binding domain"/>
    <property type="match status" value="1"/>
</dbReference>
<dbReference type="InterPro" id="IPR036188">
    <property type="entry name" value="FAD/NAD-bd_sf"/>
</dbReference>
<reference evidence="7 8" key="1">
    <citation type="journal article" date="2015" name="Int. J. Syst. Evol. Microbiol.">
        <title>Flavisolibacter ginsenosidimutans sp. nov., with ginsenoside-converting activity isolated from soil used for cultivating ginseng.</title>
        <authorList>
            <person name="Zhao Y."/>
            <person name="Liu Q."/>
            <person name="Kang M.S."/>
            <person name="Jin F."/>
            <person name="Yu H."/>
            <person name="Im W.T."/>
        </authorList>
    </citation>
    <scope>NUCLEOTIDE SEQUENCE [LARGE SCALE GENOMIC DNA]</scope>
    <source>
        <strain evidence="7 8">Gsoil 636</strain>
    </source>
</reference>
<proteinExistence type="inferred from homology"/>
<dbReference type="RefSeq" id="WP_146781616.1">
    <property type="nucleotide sequence ID" value="NZ_BAABIO010000006.1"/>
</dbReference>
<dbReference type="GO" id="GO:0004368">
    <property type="term" value="F:glycerol-3-phosphate dehydrogenase (quinone) activity"/>
    <property type="evidence" value="ECO:0007669"/>
    <property type="project" value="InterPro"/>
</dbReference>
<dbReference type="Proteomes" id="UP000321204">
    <property type="component" value="Chromosome"/>
</dbReference>
<evidence type="ECO:0000256" key="5">
    <source>
        <dbReference type="ARBA" id="ARBA00023002"/>
    </source>
</evidence>
<dbReference type="SUPFAM" id="SSF51905">
    <property type="entry name" value="FAD/NAD(P)-binding domain"/>
    <property type="match status" value="1"/>
</dbReference>
<dbReference type="InterPro" id="IPR038299">
    <property type="entry name" value="DAO_C_sf"/>
</dbReference>
<dbReference type="EMBL" id="CP042433">
    <property type="protein sequence ID" value="QEC54567.1"/>
    <property type="molecule type" value="Genomic_DNA"/>
</dbReference>
<dbReference type="Gene3D" id="1.10.8.870">
    <property type="entry name" value="Alpha-glycerophosphate oxidase, cap domain"/>
    <property type="match status" value="1"/>
</dbReference>
<evidence type="ECO:0000313" key="7">
    <source>
        <dbReference type="EMBL" id="QEC54567.1"/>
    </source>
</evidence>
<comment type="cofactor">
    <cofactor evidence="1">
        <name>FAD</name>
        <dbReference type="ChEBI" id="CHEBI:57692"/>
    </cofactor>
</comment>
<dbReference type="Gene3D" id="3.30.9.10">
    <property type="entry name" value="D-Amino Acid Oxidase, subunit A, domain 2"/>
    <property type="match status" value="1"/>
</dbReference>
<organism evidence="7 8">
    <name type="scientific">Flavisolibacter ginsenosidimutans</name>
    <dbReference type="NCBI Taxonomy" id="661481"/>
    <lineage>
        <taxon>Bacteria</taxon>
        <taxon>Pseudomonadati</taxon>
        <taxon>Bacteroidota</taxon>
        <taxon>Chitinophagia</taxon>
        <taxon>Chitinophagales</taxon>
        <taxon>Chitinophagaceae</taxon>
        <taxon>Flavisolibacter</taxon>
    </lineage>
</organism>